<dbReference type="InterPro" id="IPR052620">
    <property type="entry name" value="ELYS/MEL-28_NucAsmblyFactor"/>
</dbReference>
<accession>A0AAU9VWY1</accession>
<keyword evidence="2" id="KW-0539">Nucleus</keyword>
<dbReference type="GO" id="GO:0005634">
    <property type="term" value="C:nucleus"/>
    <property type="evidence" value="ECO:0007669"/>
    <property type="project" value="UniProtKB-SubCell"/>
</dbReference>
<feature type="compositionally biased region" description="Polar residues" evidence="3">
    <location>
        <begin position="1579"/>
        <end position="1606"/>
    </location>
</feature>
<feature type="compositionally biased region" description="Low complexity" evidence="3">
    <location>
        <begin position="1468"/>
        <end position="1482"/>
    </location>
</feature>
<feature type="region of interest" description="Disordered" evidence="3">
    <location>
        <begin position="1623"/>
        <end position="1642"/>
    </location>
</feature>
<feature type="domain" description="ELYS-like" evidence="4">
    <location>
        <begin position="764"/>
        <end position="986"/>
    </location>
</feature>
<comment type="caution">
    <text evidence="6">The sequence shown here is derived from an EMBL/GenBank/DDBJ whole genome shotgun (WGS) entry which is preliminary data.</text>
</comment>
<evidence type="ECO:0000256" key="2">
    <source>
        <dbReference type="ARBA" id="ARBA00023242"/>
    </source>
</evidence>
<organism evidence="6 7">
    <name type="scientific">Pocillopora meandrina</name>
    <dbReference type="NCBI Taxonomy" id="46732"/>
    <lineage>
        <taxon>Eukaryota</taxon>
        <taxon>Metazoa</taxon>
        <taxon>Cnidaria</taxon>
        <taxon>Anthozoa</taxon>
        <taxon>Hexacorallia</taxon>
        <taxon>Scleractinia</taxon>
        <taxon>Astrocoeniina</taxon>
        <taxon>Pocilloporidae</taxon>
        <taxon>Pocillopora</taxon>
    </lineage>
</organism>
<protein>
    <recommendedName>
        <fullName evidence="8">ELYS-like domain-containing protein</fullName>
    </recommendedName>
</protein>
<dbReference type="InterPro" id="IPR025151">
    <property type="entry name" value="ELYS_dom"/>
</dbReference>
<name>A0AAU9VWY1_9CNID</name>
<evidence type="ECO:0000313" key="7">
    <source>
        <dbReference type="Proteomes" id="UP001159428"/>
    </source>
</evidence>
<dbReference type="InterPro" id="IPR032040">
    <property type="entry name" value="ELYS-bb"/>
</dbReference>
<evidence type="ECO:0000259" key="4">
    <source>
        <dbReference type="Pfam" id="PF13934"/>
    </source>
</evidence>
<dbReference type="SUPFAM" id="SSF50978">
    <property type="entry name" value="WD40 repeat-like"/>
    <property type="match status" value="1"/>
</dbReference>
<dbReference type="EMBL" id="CALNXJ010000003">
    <property type="protein sequence ID" value="CAH3036544.1"/>
    <property type="molecule type" value="Genomic_DNA"/>
</dbReference>
<feature type="compositionally biased region" description="Polar residues" evidence="3">
    <location>
        <begin position="1283"/>
        <end position="1311"/>
    </location>
</feature>
<feature type="region of interest" description="Disordered" evidence="3">
    <location>
        <begin position="1226"/>
        <end position="1252"/>
    </location>
</feature>
<reference evidence="6 7" key="1">
    <citation type="submission" date="2022-05" db="EMBL/GenBank/DDBJ databases">
        <authorList>
            <consortium name="Genoscope - CEA"/>
            <person name="William W."/>
        </authorList>
    </citation>
    <scope>NUCLEOTIDE SEQUENCE [LARGE SCALE GENOMIC DNA]</scope>
</reference>
<comment type="subcellular location">
    <subcellularLocation>
        <location evidence="1">Nucleus</location>
    </subcellularLocation>
</comment>
<dbReference type="Proteomes" id="UP001159428">
    <property type="component" value="Unassembled WGS sequence"/>
</dbReference>
<feature type="region of interest" description="Disordered" evidence="3">
    <location>
        <begin position="1282"/>
        <end position="1311"/>
    </location>
</feature>
<dbReference type="PANTHER" id="PTHR21583">
    <property type="entry name" value="ELYS PROTEIN"/>
    <property type="match status" value="1"/>
</dbReference>
<dbReference type="Pfam" id="PF13934">
    <property type="entry name" value="ELYS"/>
    <property type="match status" value="1"/>
</dbReference>
<feature type="region of interest" description="Disordered" evidence="3">
    <location>
        <begin position="1464"/>
        <end position="1484"/>
    </location>
</feature>
<evidence type="ECO:0000256" key="3">
    <source>
        <dbReference type="SAM" id="MobiDB-lite"/>
    </source>
</evidence>
<dbReference type="PANTHER" id="PTHR21583:SF8">
    <property type="entry name" value="PROTEIN ELYS"/>
    <property type="match status" value="1"/>
</dbReference>
<proteinExistence type="predicted"/>
<evidence type="ECO:0008006" key="8">
    <source>
        <dbReference type="Google" id="ProtNLM"/>
    </source>
</evidence>
<sequence length="1642" mass="181521">MKRACSPNSITPLDYSIVTTEGLERPDVVNDAQSYILGGVLGAGKFAWLARGATLEVINTINGERQACCRFGWSPQRQRFLSISSVNELHIEDGTKLLVGLKDLSSGGAGVLVIFDPLLSRVIKAIEVPYPVTVVESVTSSGGAQAAPHALSPQLRLLFGIAAVGTEQGHCYLVDLRLDDEDEQFDEWRTSPIEVVDPLACDLAQLRNTARTNESHLGIEVGGCCHTFGRFSYVSCDFTELKSLFSGDVFVTAVKYVRQTSTLVVGFNFGCFQMWNMETLSHVYSSQVGQYYSAVTHFMYQEPENDPRYCCYLWVARGPLVLENCPETPATLTLYQLVFASRDILTGYGVIYKELGGVGRRFEHQLTSDVHHLADATSVGSKIVCCYTLEKGSSALNSLRVDESAGAEMEHFRDLTLAVCVWEAPAQDPQSRPTCHLGIFDINCWYHSQMPPSIRDAMFGSKDPTCPFFAFFSLADILDAASPDGIVDVFVNAKSMGSFVSTAGSTLEEHMWPASLKFDTCCLLETGLVHSKFLGVQRQILANISKQGFSCLSDAHEYFNTCYVAGLLPRNFDLSKPQDRTFHYEALLSVALEHGLVTFITLCIQKLGTGNVTHAGCSLKLILDWAWDRVVDIKDQLDQLCVPLFDGGGGTPDEQMLLMLDNQKVQLAHLTTVFQALITKSAPTTYQGLKDLEARYSVVGTLALYLKVVLWLIGQGLLPEQSEGSITGSKRGHCYPAVPLSRACESRRKDLENLCSSHPGSVGLMVDKVINQLGFQGVSQWISKGGSQQYPPSSLHSLCSLYLLEKVHPKWKHAIVFYLLLDLCFLDTELQSNEVATKFAKAFSMSEDLIKLIQGFWLLDHQDFEAALTTLLDPVIVTELGPWQRSFIIRTLLAQGEPQKALHYMKVIFPTIQEFSDVMLYITALLTNGKVIEAYQFQKCHQNARRGKELLYHFFSSCQQTQNMTRLLQLPLEFTEEDFLANFLQEETFPHSKELLVMYYFQKGRYVEGIRLNELLKKDKLVEQDERAKVRNALADAYLRCLPRVQRKLIFGPEKTLSQQHVTLTEIPRPKPLSTVVHKVDKGNPISRAVILSSAMNKLQELRSAEQLAFQKEAEPFICTSVTPRTKSSFSDSNKVGVLYASENKQPMEDTLASNKSENGNYLKQVSSPTFLDKRSRRQFFSGAEALSLLATPPVVKLNPTSARSSLGKPEGVSIATPQSILKITRVLRRPSPQPSPTSSPPTTRRGSSDPLLSKSVETQAIDGVIQNDDLTTPNRRIRFASENASSPSTSPVKHVSTSFPSNKETVDSSESNVIGMTHDEDIAVDNLSQNFTPLQPSDPQSKTQDEVEIEIEGNEAQGEAELQITAAVMEFTGDSDTEETETHDEDYSSYELDDSDAVLESESGSAERGSSAVHYAKVTSVTVKETADSPPLNFFKGCHSIFVSLQTLTPPETHVVPVNPIQEIQGNPTVPSTSSNSSPQPHEALEEQLLFTSHQEETAMYQTPVEASELSYTFSPPALIQTLGTQGESDATLAQTPAKPSLEYIFSPPLTRSMAKRRSFGMNPSDLSDLSGGREVSGQYTPYQSPSNSPISFVSPVTQPSSLPRSSRKKIVRLPMHSMTLRSRKCPGRPTRAAKLPHTNL</sequence>
<evidence type="ECO:0000313" key="6">
    <source>
        <dbReference type="EMBL" id="CAH3036544.1"/>
    </source>
</evidence>
<feature type="region of interest" description="Disordered" evidence="3">
    <location>
        <begin position="1560"/>
        <end position="1610"/>
    </location>
</feature>
<dbReference type="InterPro" id="IPR036322">
    <property type="entry name" value="WD40_repeat_dom_sf"/>
</dbReference>
<evidence type="ECO:0000259" key="5">
    <source>
        <dbReference type="Pfam" id="PF16687"/>
    </source>
</evidence>
<keyword evidence="7" id="KW-1185">Reference proteome</keyword>
<dbReference type="Pfam" id="PF16687">
    <property type="entry name" value="ELYS-bb"/>
    <property type="match status" value="1"/>
</dbReference>
<feature type="domain" description="ELYS beta-propeller" evidence="5">
    <location>
        <begin position="36"/>
        <end position="530"/>
    </location>
</feature>
<gene>
    <name evidence="6" type="ORF">PMEA_00016952</name>
</gene>
<evidence type="ECO:0000256" key="1">
    <source>
        <dbReference type="ARBA" id="ARBA00004123"/>
    </source>
</evidence>